<dbReference type="Proteomes" id="UP000005806">
    <property type="component" value="Unassembled WGS sequence"/>
</dbReference>
<accession>A0A831EP47</accession>
<sequence>MGKSEQISWAGVGANQILILPDNILKIYGRTGILASVSFFRQNDEMSGSGIRM</sequence>
<organism evidence="1 2">
    <name type="scientific">Microcystis aeruginosa PCC 9432</name>
    <dbReference type="NCBI Taxonomy" id="1160280"/>
    <lineage>
        <taxon>Bacteria</taxon>
        <taxon>Bacillati</taxon>
        <taxon>Cyanobacteriota</taxon>
        <taxon>Cyanophyceae</taxon>
        <taxon>Oscillatoriophycideae</taxon>
        <taxon>Chroococcales</taxon>
        <taxon>Microcystaceae</taxon>
        <taxon>Microcystis</taxon>
    </lineage>
</organism>
<dbReference type="AlphaFoldDB" id="A0A831EP47"/>
<evidence type="ECO:0000313" key="2">
    <source>
        <dbReference type="Proteomes" id="UP000005806"/>
    </source>
</evidence>
<dbReference type="EMBL" id="CAIH01000381">
    <property type="protein sequence ID" value="CCH94760.1"/>
    <property type="molecule type" value="Genomic_DNA"/>
</dbReference>
<name>A0A831EP47_MICAE</name>
<comment type="caution">
    <text evidence="1">The sequence shown here is derived from an EMBL/GenBank/DDBJ whole genome shotgun (WGS) entry which is preliminary data.</text>
</comment>
<gene>
    <name evidence="1" type="ORF">MICCA_470003</name>
</gene>
<proteinExistence type="predicted"/>
<protein>
    <submittedName>
        <fullName evidence="1">Uncharacterized protein</fullName>
    </submittedName>
</protein>
<reference evidence="1 2" key="1">
    <citation type="submission" date="2012-04" db="EMBL/GenBank/DDBJ databases">
        <authorList>
            <person name="Genoscope - CEA"/>
        </authorList>
    </citation>
    <scope>NUCLEOTIDE SEQUENCE [LARGE SCALE GENOMIC DNA]</scope>
    <source>
        <strain evidence="1 2">9432</strain>
    </source>
</reference>
<evidence type="ECO:0000313" key="1">
    <source>
        <dbReference type="EMBL" id="CCH94760.1"/>
    </source>
</evidence>